<evidence type="ECO:0000256" key="2">
    <source>
        <dbReference type="ARBA" id="ARBA00022771"/>
    </source>
</evidence>
<feature type="compositionally biased region" description="Polar residues" evidence="6">
    <location>
        <begin position="91"/>
        <end position="104"/>
    </location>
</feature>
<dbReference type="GO" id="GO:0003677">
    <property type="term" value="F:DNA binding"/>
    <property type="evidence" value="ECO:0007669"/>
    <property type="project" value="UniProtKB-UniRule"/>
</dbReference>
<proteinExistence type="predicted"/>
<dbReference type="Proteomes" id="UP000694844">
    <property type="component" value="Chromosome 5"/>
</dbReference>
<keyword evidence="2 5" id="KW-0863">Zinc-finger</keyword>
<dbReference type="SMART" id="SM00980">
    <property type="entry name" value="THAP"/>
    <property type="match status" value="1"/>
</dbReference>
<dbReference type="GO" id="GO:0008270">
    <property type="term" value="F:zinc ion binding"/>
    <property type="evidence" value="ECO:0007669"/>
    <property type="project" value="UniProtKB-KW"/>
</dbReference>
<dbReference type="RefSeq" id="XP_022323020.1">
    <property type="nucleotide sequence ID" value="XM_022467312.1"/>
</dbReference>
<keyword evidence="3" id="KW-0862">Zinc</keyword>
<organism evidence="8 9">
    <name type="scientific">Crassostrea virginica</name>
    <name type="common">Eastern oyster</name>
    <dbReference type="NCBI Taxonomy" id="6565"/>
    <lineage>
        <taxon>Eukaryota</taxon>
        <taxon>Metazoa</taxon>
        <taxon>Spiralia</taxon>
        <taxon>Lophotrochozoa</taxon>
        <taxon>Mollusca</taxon>
        <taxon>Bivalvia</taxon>
        <taxon>Autobranchia</taxon>
        <taxon>Pteriomorphia</taxon>
        <taxon>Ostreida</taxon>
        <taxon>Ostreoidea</taxon>
        <taxon>Ostreidae</taxon>
        <taxon>Crassostrea</taxon>
    </lineage>
</organism>
<dbReference type="OrthoDB" id="6160919at2759"/>
<dbReference type="SUPFAM" id="SSF57716">
    <property type="entry name" value="Glucocorticoid receptor-like (DNA-binding domain)"/>
    <property type="match status" value="1"/>
</dbReference>
<evidence type="ECO:0000259" key="7">
    <source>
        <dbReference type="PROSITE" id="PS50950"/>
    </source>
</evidence>
<dbReference type="AlphaFoldDB" id="A0A8B8D5U0"/>
<dbReference type="Pfam" id="PF05485">
    <property type="entry name" value="THAP"/>
    <property type="match status" value="1"/>
</dbReference>
<dbReference type="KEGG" id="cvn:111132699"/>
<dbReference type="InterPro" id="IPR052224">
    <property type="entry name" value="THAP_domain_protein"/>
</dbReference>
<evidence type="ECO:0000313" key="9">
    <source>
        <dbReference type="RefSeq" id="XP_022323020.1"/>
    </source>
</evidence>
<keyword evidence="1" id="KW-0479">Metal-binding</keyword>
<keyword evidence="4 5" id="KW-0238">DNA-binding</keyword>
<dbReference type="RefSeq" id="XP_022336232.1">
    <property type="nucleotide sequence ID" value="XM_022480524.1"/>
</dbReference>
<dbReference type="PANTHER" id="PTHR46927:SF3">
    <property type="entry name" value="THAP-TYPE DOMAIN-CONTAINING PROTEIN"/>
    <property type="match status" value="1"/>
</dbReference>
<gene>
    <name evidence="9" type="primary">LOC111124460</name>
    <name evidence="10" type="synonym">LOC111132699</name>
</gene>
<evidence type="ECO:0000256" key="5">
    <source>
        <dbReference type="PROSITE-ProRule" id="PRU00309"/>
    </source>
</evidence>
<sequence length="194" mass="22467">MPQRCSVPFCCNYGGHQFPKDKERRLKWRVAIKRLDPRTKKLWEPSDRDVVCHLHFVSSDYKDTSADHLHLKDDAVPSILIPGDKPPTPSPRQQRLSQRKQNFNEPDLEAIGVQQEVTIWDEEQEEAPSQPESTPEATLIKNPFSAKCSIEHFRENPDAVSYYTGTPSKQWLVLLLEVLCPMFQMHMEDLQVTE</sequence>
<evidence type="ECO:0000313" key="10">
    <source>
        <dbReference type="RefSeq" id="XP_022336232.1"/>
    </source>
</evidence>
<dbReference type="InterPro" id="IPR006612">
    <property type="entry name" value="THAP_Znf"/>
</dbReference>
<accession>A0A8B8D5U0</accession>
<evidence type="ECO:0000256" key="3">
    <source>
        <dbReference type="ARBA" id="ARBA00022833"/>
    </source>
</evidence>
<dbReference type="PANTHER" id="PTHR46927">
    <property type="entry name" value="AGAP005574-PA"/>
    <property type="match status" value="1"/>
</dbReference>
<reference evidence="9 10" key="1">
    <citation type="submission" date="2025-04" db="UniProtKB">
        <authorList>
            <consortium name="RefSeq"/>
        </authorList>
    </citation>
    <scope>IDENTIFICATION</scope>
    <source>
        <tissue evidence="9 10">Whole sample</tissue>
    </source>
</reference>
<evidence type="ECO:0000256" key="4">
    <source>
        <dbReference type="ARBA" id="ARBA00023125"/>
    </source>
</evidence>
<feature type="domain" description="THAP-type" evidence="7">
    <location>
        <begin position="1"/>
        <end position="80"/>
    </location>
</feature>
<evidence type="ECO:0000313" key="8">
    <source>
        <dbReference type="Proteomes" id="UP000694844"/>
    </source>
</evidence>
<name>A0A8B8D5U0_CRAVI</name>
<feature type="region of interest" description="Disordered" evidence="6">
    <location>
        <begin position="77"/>
        <end position="106"/>
    </location>
</feature>
<protein>
    <submittedName>
        <fullName evidence="9 10">THAP domain-containing protein 6-like</fullName>
    </submittedName>
</protein>
<evidence type="ECO:0000256" key="6">
    <source>
        <dbReference type="SAM" id="MobiDB-lite"/>
    </source>
</evidence>
<dbReference type="Proteomes" id="UP000694844">
    <property type="component" value="Chromosome 3"/>
</dbReference>
<dbReference type="GeneID" id="111124460"/>
<dbReference type="KEGG" id="cvn:111124460"/>
<dbReference type="PROSITE" id="PS50950">
    <property type="entry name" value="ZF_THAP"/>
    <property type="match status" value="1"/>
</dbReference>
<keyword evidence="8" id="KW-1185">Reference proteome</keyword>
<dbReference type="SMART" id="SM00692">
    <property type="entry name" value="DM3"/>
    <property type="match status" value="1"/>
</dbReference>
<evidence type="ECO:0000256" key="1">
    <source>
        <dbReference type="ARBA" id="ARBA00022723"/>
    </source>
</evidence>